<dbReference type="PANTHER" id="PTHR20953:SF3">
    <property type="entry name" value="P-LOOP CONTAINING NUCLEOSIDE TRIPHOSPHATE HYDROLASES SUPERFAMILY PROTEIN"/>
    <property type="match status" value="1"/>
</dbReference>
<dbReference type="AlphaFoldDB" id="A0A1H2T5F4"/>
<dbReference type="STRING" id="89784.SAMN04489725_10583"/>
<dbReference type="Pfam" id="PF19568">
    <property type="entry name" value="Spore_III_AA"/>
    <property type="match status" value="1"/>
</dbReference>
<keyword evidence="1" id="KW-0547">Nucleotide-binding</keyword>
<dbReference type="Proteomes" id="UP001157137">
    <property type="component" value="Unassembled WGS sequence"/>
</dbReference>
<accession>A0A1H2T5F4</accession>
<proteinExistence type="predicted"/>
<dbReference type="Proteomes" id="UP000182589">
    <property type="component" value="Unassembled WGS sequence"/>
</dbReference>
<protein>
    <submittedName>
        <fullName evidence="5">Stage III sporulation protein AA</fullName>
    </submittedName>
</protein>
<name>A0A1H2T5F4_9BACL</name>
<dbReference type="SMART" id="SM00382">
    <property type="entry name" value="AAA"/>
    <property type="match status" value="1"/>
</dbReference>
<reference evidence="6" key="2">
    <citation type="submission" date="2016-10" db="EMBL/GenBank/DDBJ databases">
        <authorList>
            <person name="Varghese N."/>
        </authorList>
    </citation>
    <scope>NUCLEOTIDE SEQUENCE [LARGE SCALE GENOMIC DNA]</scope>
    <source>
        <strain evidence="6">DSM 12489</strain>
    </source>
</reference>
<dbReference type="GO" id="GO:0005524">
    <property type="term" value="F:ATP binding"/>
    <property type="evidence" value="ECO:0007669"/>
    <property type="project" value="UniProtKB-KW"/>
</dbReference>
<organism evidence="5 6">
    <name type="scientific">Alicyclobacillus hesperidum</name>
    <dbReference type="NCBI Taxonomy" id="89784"/>
    <lineage>
        <taxon>Bacteria</taxon>
        <taxon>Bacillati</taxon>
        <taxon>Bacillota</taxon>
        <taxon>Bacilli</taxon>
        <taxon>Bacillales</taxon>
        <taxon>Alicyclobacillaceae</taxon>
        <taxon>Alicyclobacillus</taxon>
    </lineage>
</organism>
<reference evidence="5" key="1">
    <citation type="submission" date="2016-10" db="EMBL/GenBank/DDBJ databases">
        <authorList>
            <person name="de Groot N.N."/>
        </authorList>
    </citation>
    <scope>NUCLEOTIDE SEQUENCE [LARGE SCALE GENOMIC DNA]</scope>
    <source>
        <strain evidence="5">DSM 12489</strain>
    </source>
</reference>
<feature type="domain" description="AAA+ ATPase" evidence="3">
    <location>
        <begin position="164"/>
        <end position="319"/>
    </location>
</feature>
<gene>
    <name evidence="4" type="primary">spoIIIAA</name>
    <name evidence="4" type="ORF">Heshes_14510</name>
    <name evidence="5" type="ORF">SAMN04489725_10583</name>
</gene>
<dbReference type="NCBIfam" id="TIGR02858">
    <property type="entry name" value="spore_III_AA"/>
    <property type="match status" value="1"/>
</dbReference>
<evidence type="ECO:0000256" key="2">
    <source>
        <dbReference type="ARBA" id="ARBA00022840"/>
    </source>
</evidence>
<dbReference type="InterPro" id="IPR045735">
    <property type="entry name" value="Spore_III_AA_AAA+_ATPase"/>
</dbReference>
<evidence type="ECO:0000313" key="4">
    <source>
        <dbReference type="EMBL" id="GLV13767.1"/>
    </source>
</evidence>
<dbReference type="PANTHER" id="PTHR20953">
    <property type="entry name" value="KINASE-RELATED"/>
    <property type="match status" value="1"/>
</dbReference>
<dbReference type="EMBL" id="BSRA01000007">
    <property type="protein sequence ID" value="GLV13767.1"/>
    <property type="molecule type" value="Genomic_DNA"/>
</dbReference>
<evidence type="ECO:0000256" key="1">
    <source>
        <dbReference type="ARBA" id="ARBA00022741"/>
    </source>
</evidence>
<evidence type="ECO:0000313" key="5">
    <source>
        <dbReference type="EMBL" id="SDW39060.1"/>
    </source>
</evidence>
<dbReference type="InterPro" id="IPR003593">
    <property type="entry name" value="AAA+_ATPase"/>
</dbReference>
<dbReference type="Gene3D" id="3.40.50.300">
    <property type="entry name" value="P-loop containing nucleotide triphosphate hydrolases"/>
    <property type="match status" value="1"/>
</dbReference>
<sequence>MSIPPPFRPQETDGWNQALAVLPVDLQRLLLALDDTILAELEEVRLRIGQPIELRFGVNSQYLKQGGGLTLMPPAAAVLSQAALEHVMQQVTQFSLYAVEEELRKGFITLPGGHRIGVAGRIVTDGGHIRSIRSISSLNIRIARAHPGMATPLRPWLADRGDGHPLSTLVISPPQCGKTTLVRDIARQWSENLVTRRRSPSKVVIIDERSEIAGMFEGRPQFALGPRTDVLDGCPKAEGLLMAIRSLSPDIVVTDEIGKHGDVEAILEAANAGVAVITTAHASSLASWRRRPHMEELFQAHAFARYIILSRRRGPGTIECVLDGDGRSLT</sequence>
<keyword evidence="2" id="KW-0067">ATP-binding</keyword>
<keyword evidence="6" id="KW-1185">Reference proteome</keyword>
<dbReference type="InterPro" id="IPR014217">
    <property type="entry name" value="Spore_III_AA"/>
</dbReference>
<evidence type="ECO:0000259" key="3">
    <source>
        <dbReference type="SMART" id="SM00382"/>
    </source>
</evidence>
<dbReference type="InterPro" id="IPR027417">
    <property type="entry name" value="P-loop_NTPase"/>
</dbReference>
<reference evidence="4" key="3">
    <citation type="submission" date="2023-02" db="EMBL/GenBank/DDBJ databases">
        <title>Proposal of a novel subspecies: Alicyclobacillus hesperidum subspecies aegle.</title>
        <authorList>
            <person name="Goto K."/>
            <person name="Fujii T."/>
            <person name="Yasui K."/>
            <person name="Mochida K."/>
            <person name="Kato-Tanaka Y."/>
            <person name="Morohoshi S."/>
            <person name="An S.Y."/>
            <person name="Kasai H."/>
            <person name="Yokota A."/>
        </authorList>
    </citation>
    <scope>NUCLEOTIDE SEQUENCE</scope>
    <source>
        <strain evidence="4">DSM 12766</strain>
    </source>
</reference>
<dbReference type="EMBL" id="FNOJ01000005">
    <property type="protein sequence ID" value="SDW39060.1"/>
    <property type="molecule type" value="Genomic_DNA"/>
</dbReference>
<dbReference type="RefSeq" id="WP_074692532.1">
    <property type="nucleotide sequence ID" value="NZ_BSRA01000007.1"/>
</dbReference>
<dbReference type="SUPFAM" id="SSF52540">
    <property type="entry name" value="P-loop containing nucleoside triphosphate hydrolases"/>
    <property type="match status" value="1"/>
</dbReference>
<evidence type="ECO:0000313" key="6">
    <source>
        <dbReference type="Proteomes" id="UP000182589"/>
    </source>
</evidence>